<dbReference type="PRINTS" id="PR00395">
    <property type="entry name" value="RIBOSOMALS2"/>
</dbReference>
<dbReference type="Pfam" id="PF00318">
    <property type="entry name" value="Ribosomal_S2"/>
    <property type="match status" value="1"/>
</dbReference>
<dbReference type="GO" id="GO:0006412">
    <property type="term" value="P:translation"/>
    <property type="evidence" value="ECO:0007669"/>
    <property type="project" value="UniProtKB-UniRule"/>
</dbReference>
<comment type="similarity">
    <text evidence="1 5">Belongs to the universal ribosomal protein uS2 family.</text>
</comment>
<accession>A0A1F7KEJ3</accession>
<organism evidence="6 7">
    <name type="scientific">Candidatus Roizmanbacteria bacterium RIFOXYA1_FULL_41_12</name>
    <dbReference type="NCBI Taxonomy" id="1802082"/>
    <lineage>
        <taxon>Bacteria</taxon>
        <taxon>Candidatus Roizmaniibacteriota</taxon>
    </lineage>
</organism>
<dbReference type="GO" id="GO:0003735">
    <property type="term" value="F:structural constituent of ribosome"/>
    <property type="evidence" value="ECO:0007669"/>
    <property type="project" value="InterPro"/>
</dbReference>
<gene>
    <name evidence="5" type="primary">rpsB</name>
    <name evidence="6" type="ORF">A2209_01905</name>
</gene>
<dbReference type="EMBL" id="MGBG01000008">
    <property type="protein sequence ID" value="OGK66284.1"/>
    <property type="molecule type" value="Genomic_DNA"/>
</dbReference>
<evidence type="ECO:0000313" key="6">
    <source>
        <dbReference type="EMBL" id="OGK66284.1"/>
    </source>
</evidence>
<keyword evidence="2 5" id="KW-0689">Ribosomal protein</keyword>
<dbReference type="Proteomes" id="UP000178450">
    <property type="component" value="Unassembled WGS sequence"/>
</dbReference>
<comment type="caution">
    <text evidence="6">The sequence shown here is derived from an EMBL/GenBank/DDBJ whole genome shotgun (WGS) entry which is preliminary data.</text>
</comment>
<sequence>MKFTIDVKKLLETGGYFGHKISRTNPKSIPYTYKAQNGIYLIDLFQTKECIEKAMAKLYEAGKNSEDLLVVGTKRLIKAYLKELLSPNDIYYLSNKWVGGFLTNFDEIYKNLKETNKMMTERERGEWNVFPKHEISKKEKRMNKFLKVYEGVLKMQERPKNILIIDTKKEKNALKEAITTKVTIYGIIDTNSDPTQVDYPMVLNDDSPLTLEYVLKNLINSYLAGRKKIKVVKQA</sequence>
<evidence type="ECO:0000256" key="2">
    <source>
        <dbReference type="ARBA" id="ARBA00022980"/>
    </source>
</evidence>
<dbReference type="Gene3D" id="1.10.287.610">
    <property type="entry name" value="Helix hairpin bin"/>
    <property type="match status" value="1"/>
</dbReference>
<evidence type="ECO:0000256" key="3">
    <source>
        <dbReference type="ARBA" id="ARBA00023274"/>
    </source>
</evidence>
<reference evidence="6 7" key="1">
    <citation type="journal article" date="2016" name="Nat. Commun.">
        <title>Thousands of microbial genomes shed light on interconnected biogeochemical processes in an aquifer system.</title>
        <authorList>
            <person name="Anantharaman K."/>
            <person name="Brown C.T."/>
            <person name="Hug L.A."/>
            <person name="Sharon I."/>
            <person name="Castelle C.J."/>
            <person name="Probst A.J."/>
            <person name="Thomas B.C."/>
            <person name="Singh A."/>
            <person name="Wilkins M.J."/>
            <person name="Karaoz U."/>
            <person name="Brodie E.L."/>
            <person name="Williams K.H."/>
            <person name="Hubbard S.S."/>
            <person name="Banfield J.F."/>
        </authorList>
    </citation>
    <scope>NUCLEOTIDE SEQUENCE [LARGE SCALE GENOMIC DNA]</scope>
</reference>
<dbReference type="CDD" id="cd01425">
    <property type="entry name" value="RPS2"/>
    <property type="match status" value="1"/>
</dbReference>
<evidence type="ECO:0000313" key="7">
    <source>
        <dbReference type="Proteomes" id="UP000178450"/>
    </source>
</evidence>
<dbReference type="SUPFAM" id="SSF52313">
    <property type="entry name" value="Ribosomal protein S2"/>
    <property type="match status" value="1"/>
</dbReference>
<dbReference type="PANTHER" id="PTHR12534">
    <property type="entry name" value="30S RIBOSOMAL PROTEIN S2 PROKARYOTIC AND ORGANELLAR"/>
    <property type="match status" value="1"/>
</dbReference>
<evidence type="ECO:0000256" key="1">
    <source>
        <dbReference type="ARBA" id="ARBA00006242"/>
    </source>
</evidence>
<dbReference type="InterPro" id="IPR001865">
    <property type="entry name" value="Ribosomal_uS2"/>
</dbReference>
<dbReference type="InterPro" id="IPR005706">
    <property type="entry name" value="Ribosomal_uS2_bac/mit/plastid"/>
</dbReference>
<evidence type="ECO:0000256" key="5">
    <source>
        <dbReference type="HAMAP-Rule" id="MF_00291"/>
    </source>
</evidence>
<dbReference type="AlphaFoldDB" id="A0A1F7KEJ3"/>
<dbReference type="Gene3D" id="3.40.50.10490">
    <property type="entry name" value="Glucose-6-phosphate isomerase like protein, domain 1"/>
    <property type="match status" value="1"/>
</dbReference>
<dbReference type="NCBIfam" id="TIGR01011">
    <property type="entry name" value="rpsB_bact"/>
    <property type="match status" value="1"/>
</dbReference>
<dbReference type="InterPro" id="IPR023591">
    <property type="entry name" value="Ribosomal_uS2_flav_dom_sf"/>
</dbReference>
<dbReference type="PANTHER" id="PTHR12534:SF0">
    <property type="entry name" value="SMALL RIBOSOMAL SUBUNIT PROTEIN US2M"/>
    <property type="match status" value="1"/>
</dbReference>
<dbReference type="HAMAP" id="MF_00291_B">
    <property type="entry name" value="Ribosomal_uS2_B"/>
    <property type="match status" value="1"/>
</dbReference>
<name>A0A1F7KEJ3_9BACT</name>
<keyword evidence="3 5" id="KW-0687">Ribonucleoprotein</keyword>
<evidence type="ECO:0000256" key="4">
    <source>
        <dbReference type="ARBA" id="ARBA00035256"/>
    </source>
</evidence>
<protein>
    <recommendedName>
        <fullName evidence="4 5">Small ribosomal subunit protein uS2</fullName>
    </recommendedName>
</protein>
<proteinExistence type="inferred from homology"/>
<dbReference type="GO" id="GO:0015935">
    <property type="term" value="C:small ribosomal subunit"/>
    <property type="evidence" value="ECO:0007669"/>
    <property type="project" value="InterPro"/>
</dbReference>